<dbReference type="InterPro" id="IPR003593">
    <property type="entry name" value="AAA+_ATPase"/>
</dbReference>
<dbReference type="InterPro" id="IPR013563">
    <property type="entry name" value="Oligopep_ABC_C"/>
</dbReference>
<keyword evidence="4" id="KW-1003">Cell membrane</keyword>
<evidence type="ECO:0000256" key="3">
    <source>
        <dbReference type="ARBA" id="ARBA00022448"/>
    </source>
</evidence>
<dbReference type="InterPro" id="IPR017871">
    <property type="entry name" value="ABC_transporter-like_CS"/>
</dbReference>
<reference evidence="9 10" key="1">
    <citation type="journal article" date="2015" name="Int. J. Syst. Evol. Microbiol.">
        <title>Roseomonas oryzae sp. nov., isolated from paddy rhizosphere soil.</title>
        <authorList>
            <person name="Ramaprasad E.V."/>
            <person name="Sasikala Ch."/>
            <person name="Ramana Ch.V."/>
        </authorList>
    </citation>
    <scope>NUCLEOTIDE SEQUENCE [LARGE SCALE GENOMIC DNA]</scope>
    <source>
        <strain evidence="9 10">KCTC 42542</strain>
    </source>
</reference>
<keyword evidence="7" id="KW-0472">Membrane</keyword>
<organism evidence="9 10">
    <name type="scientific">Teichococcus oryzae</name>
    <dbReference type="NCBI Taxonomy" id="1608942"/>
    <lineage>
        <taxon>Bacteria</taxon>
        <taxon>Pseudomonadati</taxon>
        <taxon>Pseudomonadota</taxon>
        <taxon>Alphaproteobacteria</taxon>
        <taxon>Acetobacterales</taxon>
        <taxon>Roseomonadaceae</taxon>
        <taxon>Roseomonas</taxon>
    </lineage>
</organism>
<dbReference type="GO" id="GO:0005524">
    <property type="term" value="F:ATP binding"/>
    <property type="evidence" value="ECO:0007669"/>
    <property type="project" value="UniProtKB-KW"/>
</dbReference>
<dbReference type="Gene3D" id="3.40.50.300">
    <property type="entry name" value="P-loop containing nucleotide triphosphate hydrolases"/>
    <property type="match status" value="1"/>
</dbReference>
<dbReference type="InterPro" id="IPR003439">
    <property type="entry name" value="ABC_transporter-like_ATP-bd"/>
</dbReference>
<dbReference type="PANTHER" id="PTHR43297:SF2">
    <property type="entry name" value="DIPEPTIDE TRANSPORT ATP-BINDING PROTEIN DPPD"/>
    <property type="match status" value="1"/>
</dbReference>
<keyword evidence="6 9" id="KW-0067">ATP-binding</keyword>
<dbReference type="GO" id="GO:0005886">
    <property type="term" value="C:plasma membrane"/>
    <property type="evidence" value="ECO:0007669"/>
    <property type="project" value="UniProtKB-SubCell"/>
</dbReference>
<keyword evidence="5" id="KW-0547">Nucleotide-binding</keyword>
<dbReference type="SUPFAM" id="SSF52540">
    <property type="entry name" value="P-loop containing nucleoside triphosphate hydrolases"/>
    <property type="match status" value="1"/>
</dbReference>
<comment type="subcellular location">
    <subcellularLocation>
        <location evidence="1">Cell inner membrane</location>
        <topology evidence="1">Peripheral membrane protein</topology>
    </subcellularLocation>
</comment>
<dbReference type="GO" id="GO:0015833">
    <property type="term" value="P:peptide transport"/>
    <property type="evidence" value="ECO:0007669"/>
    <property type="project" value="InterPro"/>
</dbReference>
<dbReference type="InterPro" id="IPR050388">
    <property type="entry name" value="ABC_Ni/Peptide_Import"/>
</dbReference>
<gene>
    <name evidence="9" type="ORF">F0Q34_14890</name>
</gene>
<dbReference type="GO" id="GO:0016887">
    <property type="term" value="F:ATP hydrolysis activity"/>
    <property type="evidence" value="ECO:0007669"/>
    <property type="project" value="InterPro"/>
</dbReference>
<proteinExistence type="inferred from homology"/>
<keyword evidence="3" id="KW-0813">Transport</keyword>
<evidence type="ECO:0000313" key="9">
    <source>
        <dbReference type="EMBL" id="KAA2212602.1"/>
    </source>
</evidence>
<dbReference type="FunFam" id="3.40.50.300:FF:000016">
    <property type="entry name" value="Oligopeptide ABC transporter ATP-binding component"/>
    <property type="match status" value="1"/>
</dbReference>
<dbReference type="PROSITE" id="PS00211">
    <property type="entry name" value="ABC_TRANSPORTER_1"/>
    <property type="match status" value="1"/>
</dbReference>
<dbReference type="SMART" id="SM00382">
    <property type="entry name" value="AAA"/>
    <property type="match status" value="1"/>
</dbReference>
<comment type="caution">
    <text evidence="9">The sequence shown here is derived from an EMBL/GenBank/DDBJ whole genome shotgun (WGS) entry which is preliminary data.</text>
</comment>
<sequence>MEAGSGDILLEVEKLAIRFRTHGGESAAVSDVSFCLKRGETLAMVGESGSGKSVTSLALMRLLPKAPLCTVSGSVRLRGKDGGMLDVLSLPESRMRAVRGDNVSMVFQEPMTSLNPVQTIGAQITETIRLHRPMGRRAADEEAVRLLDLVGIPAARQRLTAYPHQLSGGMRQRAMIAMALSCEPSVLIADEPTTALDVTIQAQILDLLRRLQEQTGMAVIFITHNLGVVAEIADRVMVMYAGRVVEQADVVPLFRQPLMPYTQGLLRSVPRLDLAGRRTGALSAIRGNVPDPRRPPPGCAFHPRCDFFVGGRCDVQAPALDVTSDDRQVRCLRWSEIAA</sequence>
<dbReference type="Pfam" id="PF08352">
    <property type="entry name" value="oligo_HPY"/>
    <property type="match status" value="1"/>
</dbReference>
<dbReference type="Pfam" id="PF00005">
    <property type="entry name" value="ABC_tran"/>
    <property type="match status" value="1"/>
</dbReference>
<accession>A0A5B2TDN5</accession>
<feature type="domain" description="ABC transporter" evidence="8">
    <location>
        <begin position="10"/>
        <end position="266"/>
    </location>
</feature>
<evidence type="ECO:0000256" key="6">
    <source>
        <dbReference type="ARBA" id="ARBA00022840"/>
    </source>
</evidence>
<name>A0A5B2TDN5_9PROT</name>
<dbReference type="EMBL" id="VUKA01000007">
    <property type="protein sequence ID" value="KAA2212602.1"/>
    <property type="molecule type" value="Genomic_DNA"/>
</dbReference>
<evidence type="ECO:0000313" key="10">
    <source>
        <dbReference type="Proteomes" id="UP000322110"/>
    </source>
</evidence>
<evidence type="ECO:0000256" key="5">
    <source>
        <dbReference type="ARBA" id="ARBA00022741"/>
    </source>
</evidence>
<evidence type="ECO:0000256" key="7">
    <source>
        <dbReference type="ARBA" id="ARBA00023136"/>
    </source>
</evidence>
<comment type="similarity">
    <text evidence="2">Belongs to the ABC transporter superfamily.</text>
</comment>
<dbReference type="CDD" id="cd03257">
    <property type="entry name" value="ABC_NikE_OppD_transporters"/>
    <property type="match status" value="1"/>
</dbReference>
<dbReference type="NCBIfam" id="TIGR01727">
    <property type="entry name" value="oligo_HPY"/>
    <property type="match status" value="1"/>
</dbReference>
<protein>
    <submittedName>
        <fullName evidence="9">ABC transporter ATP-binding protein</fullName>
    </submittedName>
</protein>
<evidence type="ECO:0000256" key="2">
    <source>
        <dbReference type="ARBA" id="ARBA00005417"/>
    </source>
</evidence>
<evidence type="ECO:0000256" key="4">
    <source>
        <dbReference type="ARBA" id="ARBA00022475"/>
    </source>
</evidence>
<dbReference type="AlphaFoldDB" id="A0A5B2TDN5"/>
<evidence type="ECO:0000256" key="1">
    <source>
        <dbReference type="ARBA" id="ARBA00004417"/>
    </source>
</evidence>
<dbReference type="OrthoDB" id="37801at2"/>
<dbReference type="InterPro" id="IPR027417">
    <property type="entry name" value="P-loop_NTPase"/>
</dbReference>
<keyword evidence="10" id="KW-1185">Reference proteome</keyword>
<dbReference type="PROSITE" id="PS50893">
    <property type="entry name" value="ABC_TRANSPORTER_2"/>
    <property type="match status" value="1"/>
</dbReference>
<evidence type="ECO:0000259" key="8">
    <source>
        <dbReference type="PROSITE" id="PS50893"/>
    </source>
</evidence>
<dbReference type="PANTHER" id="PTHR43297">
    <property type="entry name" value="OLIGOPEPTIDE TRANSPORT ATP-BINDING PROTEIN APPD"/>
    <property type="match status" value="1"/>
</dbReference>
<dbReference type="RefSeq" id="WP_149813010.1">
    <property type="nucleotide sequence ID" value="NZ_VUKA01000007.1"/>
</dbReference>
<dbReference type="GO" id="GO:0055085">
    <property type="term" value="P:transmembrane transport"/>
    <property type="evidence" value="ECO:0007669"/>
    <property type="project" value="UniProtKB-ARBA"/>
</dbReference>
<dbReference type="Proteomes" id="UP000322110">
    <property type="component" value="Unassembled WGS sequence"/>
</dbReference>